<name>A0A0G0K5S9_9BACT</name>
<evidence type="ECO:0000313" key="3">
    <source>
        <dbReference type="Proteomes" id="UP000034181"/>
    </source>
</evidence>
<accession>A0A0G0K5S9</accession>
<keyword evidence="1" id="KW-0812">Transmembrane</keyword>
<feature type="transmembrane region" description="Helical" evidence="1">
    <location>
        <begin position="53"/>
        <end position="73"/>
    </location>
</feature>
<sequence>MKKETTIVLFYILYFGWLFTVIFLTQEVKIVNYFTAVITLFYFIFLRERSDILWFFLGGILVLFLSGFSFTRFKANFDKEEVKLVPYWLPMAWGTTFVALRKLYLLIAR</sequence>
<reference evidence="2 3" key="1">
    <citation type="journal article" date="2015" name="Nature">
        <title>rRNA introns, odd ribosomes, and small enigmatic genomes across a large radiation of phyla.</title>
        <authorList>
            <person name="Brown C.T."/>
            <person name="Hug L.A."/>
            <person name="Thomas B.C."/>
            <person name="Sharon I."/>
            <person name="Castelle C.J."/>
            <person name="Singh A."/>
            <person name="Wilkins M.J."/>
            <person name="Williams K.H."/>
            <person name="Banfield J.F."/>
        </authorList>
    </citation>
    <scope>NUCLEOTIDE SEQUENCE [LARGE SCALE GENOMIC DNA]</scope>
</reference>
<keyword evidence="1" id="KW-1133">Transmembrane helix</keyword>
<feature type="transmembrane region" description="Helical" evidence="1">
    <location>
        <begin position="30"/>
        <end position="46"/>
    </location>
</feature>
<dbReference type="Proteomes" id="UP000034181">
    <property type="component" value="Unassembled WGS sequence"/>
</dbReference>
<organism evidence="2 3">
    <name type="scientific">Candidatus Woesebacteria bacterium GW2011_GWB1_38_5b</name>
    <dbReference type="NCBI Taxonomy" id="1618569"/>
    <lineage>
        <taxon>Bacteria</taxon>
        <taxon>Candidatus Woeseibacteriota</taxon>
    </lineage>
</organism>
<evidence type="ECO:0000313" key="2">
    <source>
        <dbReference type="EMBL" id="KKQ75058.1"/>
    </source>
</evidence>
<feature type="transmembrane region" description="Helical" evidence="1">
    <location>
        <begin position="7"/>
        <end position="24"/>
    </location>
</feature>
<evidence type="ECO:0000256" key="1">
    <source>
        <dbReference type="SAM" id="Phobius"/>
    </source>
</evidence>
<keyword evidence="1" id="KW-0472">Membrane</keyword>
<gene>
    <name evidence="2" type="ORF">US96_C0018G0030</name>
</gene>
<feature type="transmembrane region" description="Helical" evidence="1">
    <location>
        <begin position="85"/>
        <end position="104"/>
    </location>
</feature>
<comment type="caution">
    <text evidence="2">The sequence shown here is derived from an EMBL/GenBank/DDBJ whole genome shotgun (WGS) entry which is preliminary data.</text>
</comment>
<proteinExistence type="predicted"/>
<dbReference type="AlphaFoldDB" id="A0A0G0K5S9"/>
<dbReference type="EMBL" id="LBUZ01000018">
    <property type="protein sequence ID" value="KKQ75058.1"/>
    <property type="molecule type" value="Genomic_DNA"/>
</dbReference>
<protein>
    <submittedName>
        <fullName evidence="2">Uncharacterized protein</fullName>
    </submittedName>
</protein>